<feature type="non-terminal residue" evidence="10">
    <location>
        <position position="1188"/>
    </location>
</feature>
<gene>
    <name evidence="10" type="ORF">SSOG_07571</name>
</gene>
<dbReference type="InterPro" id="IPR013968">
    <property type="entry name" value="PKS_KR"/>
</dbReference>
<dbReference type="InterPro" id="IPR016036">
    <property type="entry name" value="Malonyl_transacylase_ACP-bd"/>
</dbReference>
<protein>
    <submittedName>
        <fullName evidence="10">Modular polyketide synthase</fullName>
    </submittedName>
</protein>
<dbReference type="HOGENOM" id="CLU_000022_35_7_11"/>
<reference evidence="10 11" key="1">
    <citation type="submission" date="2009-02" db="EMBL/GenBank/DDBJ databases">
        <title>Annotation of Streptomyces hygroscopicus strain ATCC 53653.</title>
        <authorList>
            <consortium name="The Broad Institute Genome Sequencing Platform"/>
            <consortium name="Broad Institute Microbial Sequencing Center"/>
            <person name="Fischbach M."/>
            <person name="Godfrey P."/>
            <person name="Ward D."/>
            <person name="Young S."/>
            <person name="Zeng Q."/>
            <person name="Koehrsen M."/>
            <person name="Alvarado L."/>
            <person name="Berlin A.M."/>
            <person name="Bochicchio J."/>
            <person name="Borenstein D."/>
            <person name="Chapman S.B."/>
            <person name="Chen Z."/>
            <person name="Engels R."/>
            <person name="Freedman E."/>
            <person name="Gellesch M."/>
            <person name="Goldberg J."/>
            <person name="Griggs A."/>
            <person name="Gujja S."/>
            <person name="Heilman E.R."/>
            <person name="Heiman D.I."/>
            <person name="Hepburn T.A."/>
            <person name="Howarth C."/>
            <person name="Jen D."/>
            <person name="Larson L."/>
            <person name="Lewis B."/>
            <person name="Mehta T."/>
            <person name="Park D."/>
            <person name="Pearson M."/>
            <person name="Richards J."/>
            <person name="Roberts A."/>
            <person name="Saif S."/>
            <person name="Shea T.D."/>
            <person name="Shenoy N."/>
            <person name="Sisk P."/>
            <person name="Stolte C."/>
            <person name="Sykes S.N."/>
            <person name="Thomson T."/>
            <person name="Walk T."/>
            <person name="White J."/>
            <person name="Yandava C."/>
            <person name="Straight P."/>
            <person name="Clardy J."/>
            <person name="Hung D."/>
            <person name="Kolter R."/>
            <person name="Mekalanos J."/>
            <person name="Walker S."/>
            <person name="Walsh C.T."/>
            <person name="Wieland-Brown L.C."/>
            <person name="Haas B."/>
            <person name="Nusbaum C."/>
            <person name="Birren B."/>
        </authorList>
    </citation>
    <scope>NUCLEOTIDE SEQUENCE [LARGE SCALE GENOMIC DNA]</scope>
    <source>
        <strain evidence="10 11">ATCC 53653</strain>
    </source>
</reference>
<dbReference type="InterPro" id="IPR014043">
    <property type="entry name" value="Acyl_transferase_dom"/>
</dbReference>
<comment type="pathway">
    <text evidence="1">Antibiotic biosynthesis.</text>
</comment>
<dbReference type="PROSITE" id="PS52004">
    <property type="entry name" value="KS3_2"/>
    <property type="match status" value="1"/>
</dbReference>
<dbReference type="EMBL" id="GG657754">
    <property type="protein sequence ID" value="EFL27857.1"/>
    <property type="molecule type" value="Genomic_DNA"/>
</dbReference>
<organism evidence="10 11">
    <name type="scientific">Streptomyces himastatinicus ATCC 53653</name>
    <dbReference type="NCBI Taxonomy" id="457427"/>
    <lineage>
        <taxon>Bacteria</taxon>
        <taxon>Bacillati</taxon>
        <taxon>Actinomycetota</taxon>
        <taxon>Actinomycetes</taxon>
        <taxon>Kitasatosporales</taxon>
        <taxon>Streptomycetaceae</taxon>
        <taxon>Streptomyces</taxon>
        <taxon>Streptomyces violaceusniger group</taxon>
    </lineage>
</organism>
<sequence>QRPAQQRVIQDALASARLTSADVDVVEGHGTGTTLGDPIEAQALLATYGQGRDEDRPLWLGSVKSNIGHTQAAAGVAGVIKMVQAMRYGVMPRTLHVDEPSHHVDWSEGQVRLLTEDRAWPELERPRRAGVSSFGYSGTNAHVILEGAAPVQEAGPVRGGVLPWVLSARSEAALAEQAARLLARVGDGADLDPRDVGFTLAGGRAVLEHRAVVLGESDSELAAGLGELAAGRPVAGVVAGRAVSSGGVVLVFPGQGSQWVGMARELLEFSPVFASRMAECAAALGPYVDGWSLLDVVRGGDEDVLRRVDVVQPVLFAVMVSLAELWGSLGVRPAAVVGHSQGEIAAACVAGGLSLEDAARVVALRSRAILRLSGRGGMVSVLAPEDQVAGRLSEGLQIAVVNGPEQVVVSGAPDELEVFLAGCEADGVQARRIAVDYASHSPQVEDLKAELIDVLGEIEPRTGHIPLFSTVYGEVIDTADMDAEYWFTNLRETVRFDAALQKLLEAGHRVFVESSPHPVLLGAVTQNADHLRTTGVSAIGTLRRNEGEEAQLLRSLAEVFVAGVDVDWSPWVAGGRLVELPTYAFQRRRYWQPAASAADVGSAGLDAVRHPLLGAAVRLAGSDDVVLTGRISRATHPWLEDHAVFGTVLLPGTAFVEMALRAADEVGCDALRDLTLHAPLALPEQGEIDIQVQIGAGTGTGRPLDIYSRPRRHDGTAEWTQHASAVLATDAVPADINGPLFGAAWPPAGAERLDAADHYDTMAAAGLEYGPAFQGLSDVWRLGDEILAQVTLPGRQAEEAQRFALHPALLDAALQAAAVDGLDGRTPLPFSFGTVALHGRGASEVRVRIAPTGADTFTVEAADPSGTPVARIDSLLVRPVTAGDLATADGSTTALLSVEWSPYAADADASAVDPGADAPDVTLLKAADAGPAAGDEAARARAVLRDTLRGVQEWLAQDRPASARLVVLTRRAVLTGAEEPDAAVDLAHAAVWGLARAARAENPGRVVLLDVDGELDGLDEAAVHDALRTGRHELALREGKLYVPALRRQETAPVADGVAEALGTGTVLITGGTSGLGAQVARHAARHGARHLLLLSRRGSAAEGAEALRDELAASGARVTVRACDVADRDQLERALRDVPDAYPLTAVVHAAGVLHDAVVESIDAYGLDAVLRPKTDAAWHLHELTAG</sequence>
<dbReference type="SUPFAM" id="SSF55048">
    <property type="entry name" value="Probable ACP-binding domain of malonyl-CoA ACP transacylase"/>
    <property type="match status" value="1"/>
</dbReference>
<dbReference type="Gene3D" id="3.40.50.720">
    <property type="entry name" value="NAD(P)-binding Rossmann-like Domain"/>
    <property type="match status" value="1"/>
</dbReference>
<dbReference type="Pfam" id="PF08659">
    <property type="entry name" value="KR"/>
    <property type="match status" value="1"/>
</dbReference>
<evidence type="ECO:0000256" key="4">
    <source>
        <dbReference type="ARBA" id="ARBA00022679"/>
    </source>
</evidence>
<dbReference type="Pfam" id="PF16197">
    <property type="entry name" value="KAsynt_C_assoc"/>
    <property type="match status" value="1"/>
</dbReference>
<dbReference type="InterPro" id="IPR016039">
    <property type="entry name" value="Thiolase-like"/>
</dbReference>
<evidence type="ECO:0000259" key="8">
    <source>
        <dbReference type="PROSITE" id="PS52004"/>
    </source>
</evidence>
<dbReference type="InterPro" id="IPR014031">
    <property type="entry name" value="Ketoacyl_synth_C"/>
</dbReference>
<feature type="region of interest" description="N-terminal hotdog fold" evidence="7">
    <location>
        <begin position="610"/>
        <end position="734"/>
    </location>
</feature>
<evidence type="ECO:0000256" key="7">
    <source>
        <dbReference type="PROSITE-ProRule" id="PRU01363"/>
    </source>
</evidence>
<dbReference type="Gene3D" id="3.10.129.110">
    <property type="entry name" value="Polyketide synthase dehydratase"/>
    <property type="match status" value="1"/>
</dbReference>
<dbReference type="InterPro" id="IPR032821">
    <property type="entry name" value="PKS_assoc"/>
</dbReference>
<dbReference type="CDD" id="cd08956">
    <property type="entry name" value="KR_3_FAS_SDR_x"/>
    <property type="match status" value="1"/>
</dbReference>
<dbReference type="Pfam" id="PF00698">
    <property type="entry name" value="Acyl_transf_1"/>
    <property type="match status" value="1"/>
</dbReference>
<dbReference type="SMART" id="SM00827">
    <property type="entry name" value="PKS_AT"/>
    <property type="match status" value="1"/>
</dbReference>
<name>D9WMJ1_9ACTN</name>
<evidence type="ECO:0000313" key="11">
    <source>
        <dbReference type="Proteomes" id="UP000003963"/>
    </source>
</evidence>
<evidence type="ECO:0000259" key="9">
    <source>
        <dbReference type="PROSITE" id="PS52019"/>
    </source>
</evidence>
<dbReference type="InterPro" id="IPR020841">
    <property type="entry name" value="PKS_Beta-ketoAc_synthase_dom"/>
</dbReference>
<dbReference type="SMART" id="SM00825">
    <property type="entry name" value="PKS_KS"/>
    <property type="match status" value="1"/>
</dbReference>
<dbReference type="GO" id="GO:0004312">
    <property type="term" value="F:fatty acid synthase activity"/>
    <property type="evidence" value="ECO:0007669"/>
    <property type="project" value="TreeGrafter"/>
</dbReference>
<dbReference type="AlphaFoldDB" id="D9WMJ1"/>
<dbReference type="Gene3D" id="3.40.47.10">
    <property type="match status" value="1"/>
</dbReference>
<keyword evidence="4" id="KW-0808">Transferase</keyword>
<dbReference type="InterPro" id="IPR055123">
    <property type="entry name" value="SpnB-like_Rossmann"/>
</dbReference>
<dbReference type="Gene3D" id="3.40.366.10">
    <property type="entry name" value="Malonyl-Coenzyme A Acyl Carrier Protein, domain 2"/>
    <property type="match status" value="1"/>
</dbReference>
<evidence type="ECO:0000256" key="6">
    <source>
        <dbReference type="ARBA" id="ARBA00023315"/>
    </source>
</evidence>
<dbReference type="PANTHER" id="PTHR43775">
    <property type="entry name" value="FATTY ACID SYNTHASE"/>
    <property type="match status" value="1"/>
</dbReference>
<evidence type="ECO:0000256" key="3">
    <source>
        <dbReference type="ARBA" id="ARBA00022553"/>
    </source>
</evidence>
<keyword evidence="2" id="KW-0596">Phosphopantetheine</keyword>
<keyword evidence="3" id="KW-0597">Phosphoprotein</keyword>
<feature type="domain" description="PKS/mFAS DH" evidence="9">
    <location>
        <begin position="610"/>
        <end position="886"/>
    </location>
</feature>
<dbReference type="InterPro" id="IPR049900">
    <property type="entry name" value="PKS_mFAS_DH"/>
</dbReference>
<feature type="region of interest" description="C-terminal hotdog fold" evidence="7">
    <location>
        <begin position="750"/>
        <end position="886"/>
    </location>
</feature>
<dbReference type="InterPro" id="IPR042104">
    <property type="entry name" value="PKS_dehydratase_sf"/>
</dbReference>
<evidence type="ECO:0000256" key="1">
    <source>
        <dbReference type="ARBA" id="ARBA00004792"/>
    </source>
</evidence>
<dbReference type="STRING" id="457427.SSOG_07571"/>
<dbReference type="Gene3D" id="3.30.70.3290">
    <property type="match status" value="1"/>
</dbReference>
<accession>D9WMJ1</accession>
<dbReference type="Pfam" id="PF21089">
    <property type="entry name" value="PKS_DH_N"/>
    <property type="match status" value="1"/>
</dbReference>
<dbReference type="FunFam" id="3.40.366.10:FF:000002">
    <property type="entry name" value="Probable polyketide synthase 2"/>
    <property type="match status" value="1"/>
</dbReference>
<dbReference type="InterPro" id="IPR001227">
    <property type="entry name" value="Ac_transferase_dom_sf"/>
</dbReference>
<proteinExistence type="predicted"/>
<dbReference type="SUPFAM" id="SSF53901">
    <property type="entry name" value="Thiolase-like"/>
    <property type="match status" value="1"/>
</dbReference>
<dbReference type="Pfam" id="PF22953">
    <property type="entry name" value="SpnB_Rossmann"/>
    <property type="match status" value="1"/>
</dbReference>
<dbReference type="PROSITE" id="PS52019">
    <property type="entry name" value="PKS_MFAS_DH"/>
    <property type="match status" value="1"/>
</dbReference>
<dbReference type="InterPro" id="IPR057326">
    <property type="entry name" value="KR_dom"/>
</dbReference>
<keyword evidence="5" id="KW-0511">Multifunctional enzyme</keyword>
<dbReference type="InterPro" id="IPR049552">
    <property type="entry name" value="PKS_DH_N"/>
</dbReference>
<evidence type="ECO:0000256" key="2">
    <source>
        <dbReference type="ARBA" id="ARBA00022450"/>
    </source>
</evidence>
<dbReference type="InterPro" id="IPR036291">
    <property type="entry name" value="NAD(P)-bd_dom_sf"/>
</dbReference>
<dbReference type="Pfam" id="PF02801">
    <property type="entry name" value="Ketoacyl-synt_C"/>
    <property type="match status" value="1"/>
</dbReference>
<dbReference type="InterPro" id="IPR016035">
    <property type="entry name" value="Acyl_Trfase/lysoPLipase"/>
</dbReference>
<dbReference type="InterPro" id="IPR020807">
    <property type="entry name" value="PKS_DH"/>
</dbReference>
<feature type="active site" description="Proton acceptor; for dehydratase activity" evidence="7">
    <location>
        <position position="642"/>
    </location>
</feature>
<evidence type="ECO:0000313" key="10">
    <source>
        <dbReference type="EMBL" id="EFL27857.1"/>
    </source>
</evidence>
<dbReference type="SUPFAM" id="SSF51735">
    <property type="entry name" value="NAD(P)-binding Rossmann-fold domains"/>
    <property type="match status" value="2"/>
</dbReference>
<feature type="non-terminal residue" evidence="10">
    <location>
        <position position="1"/>
    </location>
</feature>
<keyword evidence="11" id="KW-1185">Reference proteome</keyword>
<dbReference type="SUPFAM" id="SSF52151">
    <property type="entry name" value="FabD/lysophospholipase-like"/>
    <property type="match status" value="1"/>
</dbReference>
<dbReference type="SMART" id="SM00822">
    <property type="entry name" value="PKS_KR"/>
    <property type="match status" value="1"/>
</dbReference>
<dbReference type="Proteomes" id="UP000003963">
    <property type="component" value="Unassembled WGS sequence"/>
</dbReference>
<dbReference type="CDD" id="cd00833">
    <property type="entry name" value="PKS"/>
    <property type="match status" value="1"/>
</dbReference>
<dbReference type="InterPro" id="IPR050091">
    <property type="entry name" value="PKS_NRPS_Biosynth_Enz"/>
</dbReference>
<dbReference type="InterPro" id="IPR049551">
    <property type="entry name" value="PKS_DH_C"/>
</dbReference>
<keyword evidence="6" id="KW-0012">Acyltransferase</keyword>
<dbReference type="Pfam" id="PF14765">
    <property type="entry name" value="PS-DH"/>
    <property type="match status" value="1"/>
</dbReference>
<dbReference type="GO" id="GO:0006633">
    <property type="term" value="P:fatty acid biosynthetic process"/>
    <property type="evidence" value="ECO:0007669"/>
    <property type="project" value="TreeGrafter"/>
</dbReference>
<feature type="active site" description="Proton donor; for dehydratase activity" evidence="7">
    <location>
        <position position="811"/>
    </location>
</feature>
<feature type="domain" description="Ketosynthase family 3 (KS3)" evidence="8">
    <location>
        <begin position="1"/>
        <end position="147"/>
    </location>
</feature>
<dbReference type="SMART" id="SM00826">
    <property type="entry name" value="PKS_DH"/>
    <property type="match status" value="1"/>
</dbReference>
<dbReference type="PANTHER" id="PTHR43775:SF51">
    <property type="entry name" value="INACTIVE PHENOLPHTHIOCEROL SYNTHESIS POLYKETIDE SYNTHASE TYPE I PKS1-RELATED"/>
    <property type="match status" value="1"/>
</dbReference>
<evidence type="ECO:0000256" key="5">
    <source>
        <dbReference type="ARBA" id="ARBA00023268"/>
    </source>
</evidence>